<dbReference type="EMBL" id="SKBN01000083">
    <property type="protein sequence ID" value="TGJ83806.1"/>
    <property type="molecule type" value="Genomic_DNA"/>
</dbReference>
<gene>
    <name evidence="1" type="ORF">E0Z10_g4950</name>
</gene>
<name>A0A4Z0Z2H6_9PEZI</name>
<sequence>MDPESFAEIVTKRVSSELAKMQRGNDQALQVQTDSLHSTIKPIQFQVEKLHDHVKEVRSMVEPMCAGMDKAIEKQSFLELLPYVSYTANYVESASPSNSAIRRDYQHGC</sequence>
<proteinExistence type="predicted"/>
<dbReference type="AlphaFoldDB" id="A0A4Z0Z2H6"/>
<evidence type="ECO:0000313" key="2">
    <source>
        <dbReference type="Proteomes" id="UP000297716"/>
    </source>
</evidence>
<evidence type="ECO:0000313" key="1">
    <source>
        <dbReference type="EMBL" id="TGJ83806.1"/>
    </source>
</evidence>
<reference evidence="1 2" key="1">
    <citation type="submission" date="2019-03" db="EMBL/GenBank/DDBJ databases">
        <title>Draft genome sequence of Xylaria hypoxylon DSM 108379, a ubiquitous saprotrophic-parasitic fungi on hardwood.</title>
        <authorList>
            <person name="Buettner E."/>
            <person name="Leonhardt S."/>
            <person name="Gebauer A.M."/>
            <person name="Liers C."/>
            <person name="Hofrichter M."/>
            <person name="Kellner H."/>
        </authorList>
    </citation>
    <scope>NUCLEOTIDE SEQUENCE [LARGE SCALE GENOMIC DNA]</scope>
    <source>
        <strain evidence="1 2">DSM 108379</strain>
    </source>
</reference>
<accession>A0A4Z0Z2H6</accession>
<dbReference type="Proteomes" id="UP000297716">
    <property type="component" value="Unassembled WGS sequence"/>
</dbReference>
<organism evidence="1 2">
    <name type="scientific">Xylaria hypoxylon</name>
    <dbReference type="NCBI Taxonomy" id="37992"/>
    <lineage>
        <taxon>Eukaryota</taxon>
        <taxon>Fungi</taxon>
        <taxon>Dikarya</taxon>
        <taxon>Ascomycota</taxon>
        <taxon>Pezizomycotina</taxon>
        <taxon>Sordariomycetes</taxon>
        <taxon>Xylariomycetidae</taxon>
        <taxon>Xylariales</taxon>
        <taxon>Xylariaceae</taxon>
        <taxon>Xylaria</taxon>
    </lineage>
</organism>
<keyword evidence="2" id="KW-1185">Reference proteome</keyword>
<comment type="caution">
    <text evidence="1">The sequence shown here is derived from an EMBL/GenBank/DDBJ whole genome shotgun (WGS) entry which is preliminary data.</text>
</comment>
<protein>
    <submittedName>
        <fullName evidence="1">Uncharacterized protein</fullName>
    </submittedName>
</protein>